<dbReference type="InterPro" id="IPR041581">
    <property type="entry name" value="Glyoxalase_6"/>
</dbReference>
<dbReference type="InterPro" id="IPR037523">
    <property type="entry name" value="VOC_core"/>
</dbReference>
<dbReference type="SUPFAM" id="SSF54593">
    <property type="entry name" value="Glyoxalase/Bleomycin resistance protein/Dihydroxybiphenyl dioxygenase"/>
    <property type="match status" value="1"/>
</dbReference>
<dbReference type="Pfam" id="PF18029">
    <property type="entry name" value="Glyoxalase_6"/>
    <property type="match status" value="1"/>
</dbReference>
<protein>
    <recommendedName>
        <fullName evidence="1">VOC domain-containing protein</fullName>
    </recommendedName>
</protein>
<dbReference type="EMBL" id="LT629757">
    <property type="protein sequence ID" value="SDS57811.1"/>
    <property type="molecule type" value="Genomic_DNA"/>
</dbReference>
<dbReference type="AlphaFoldDB" id="A0A1H1TCM4"/>
<dbReference type="RefSeq" id="WP_091729475.1">
    <property type="nucleotide sequence ID" value="NZ_LT629757.1"/>
</dbReference>
<organism evidence="2 3">
    <name type="scientific">Nocardioides scoriae</name>
    <dbReference type="NCBI Taxonomy" id="642780"/>
    <lineage>
        <taxon>Bacteria</taxon>
        <taxon>Bacillati</taxon>
        <taxon>Actinomycetota</taxon>
        <taxon>Actinomycetes</taxon>
        <taxon>Propionibacteriales</taxon>
        <taxon>Nocardioidaceae</taxon>
        <taxon>Nocardioides</taxon>
    </lineage>
</organism>
<feature type="domain" description="VOC" evidence="1">
    <location>
        <begin position="4"/>
        <end position="113"/>
    </location>
</feature>
<reference evidence="3" key="1">
    <citation type="submission" date="2016-10" db="EMBL/GenBank/DDBJ databases">
        <authorList>
            <person name="Varghese N."/>
            <person name="Submissions S."/>
        </authorList>
    </citation>
    <scope>NUCLEOTIDE SEQUENCE [LARGE SCALE GENOMIC DNA]</scope>
    <source>
        <strain evidence="3">DSM 22127</strain>
    </source>
</reference>
<evidence type="ECO:0000313" key="3">
    <source>
        <dbReference type="Proteomes" id="UP000198859"/>
    </source>
</evidence>
<proteinExistence type="predicted"/>
<dbReference type="PANTHER" id="PTHR35908">
    <property type="entry name" value="HYPOTHETICAL FUSION PROTEIN"/>
    <property type="match status" value="1"/>
</dbReference>
<dbReference type="Proteomes" id="UP000198859">
    <property type="component" value="Chromosome I"/>
</dbReference>
<dbReference type="InterPro" id="IPR029068">
    <property type="entry name" value="Glyas_Bleomycin-R_OHBP_Dase"/>
</dbReference>
<dbReference type="STRING" id="642780.SAMN04488570_2194"/>
<dbReference type="OrthoDB" id="3823476at2"/>
<sequence length="120" mass="12985">MTLTIGMVTVDTQDAERLGGWWAEQLGTEIAQNHDGWFVVVPAPPVLLAFQKVEDPTPGKNRLHLDLSAPDLDAEVDRLVAAGARLVGRRGEESFSWATLADPDGNEFDVASHDEAAASY</sequence>
<dbReference type="CDD" id="cd06587">
    <property type="entry name" value="VOC"/>
    <property type="match status" value="1"/>
</dbReference>
<gene>
    <name evidence="2" type="ORF">SAMN04488570_2194</name>
</gene>
<dbReference type="Gene3D" id="3.10.180.10">
    <property type="entry name" value="2,3-Dihydroxybiphenyl 1,2-Dioxygenase, domain 1"/>
    <property type="match status" value="1"/>
</dbReference>
<evidence type="ECO:0000259" key="1">
    <source>
        <dbReference type="PROSITE" id="PS51819"/>
    </source>
</evidence>
<dbReference type="PANTHER" id="PTHR35908:SF1">
    <property type="entry name" value="CONSERVED PROTEIN"/>
    <property type="match status" value="1"/>
</dbReference>
<dbReference type="PROSITE" id="PS51819">
    <property type="entry name" value="VOC"/>
    <property type="match status" value="1"/>
</dbReference>
<evidence type="ECO:0000313" key="2">
    <source>
        <dbReference type="EMBL" id="SDS57811.1"/>
    </source>
</evidence>
<keyword evidence="3" id="KW-1185">Reference proteome</keyword>
<name>A0A1H1TCM4_9ACTN</name>
<accession>A0A1H1TCM4</accession>